<dbReference type="EMBL" id="FUKR01000056">
    <property type="protein sequence ID" value="SJN36877.1"/>
    <property type="molecule type" value="Genomic_DNA"/>
</dbReference>
<evidence type="ECO:0000313" key="3">
    <source>
        <dbReference type="Proteomes" id="UP000196778"/>
    </source>
</evidence>
<proteinExistence type="predicted"/>
<evidence type="ECO:0000256" key="1">
    <source>
        <dbReference type="SAM" id="MobiDB-lite"/>
    </source>
</evidence>
<sequence length="166" mass="16374">MGAVLVLTGCAADREDGTARPLSSQAELLADPDTIAQFSGTGESLETTVTAGEVSRTLGRQADGDGGLTVTVGCAGGSSATVSVDGAEIGAGPCSGDGVDETFTVSTSERGVDLTGDHRVTIDFDEVATATITVGLIDDEEPTAPRTEAGFDANASADADGSSSGD</sequence>
<name>A0A1R4JXU4_9MICO</name>
<keyword evidence="3" id="KW-1185">Reference proteome</keyword>
<accession>A0A1R4JXU4</accession>
<evidence type="ECO:0000313" key="2">
    <source>
        <dbReference type="EMBL" id="SJN36877.1"/>
    </source>
</evidence>
<feature type="region of interest" description="Disordered" evidence="1">
    <location>
        <begin position="138"/>
        <end position="166"/>
    </location>
</feature>
<dbReference type="AlphaFoldDB" id="A0A1R4JXU4"/>
<reference evidence="3" key="1">
    <citation type="submission" date="2017-02" db="EMBL/GenBank/DDBJ databases">
        <authorList>
            <person name="Dridi B."/>
        </authorList>
    </citation>
    <scope>NUCLEOTIDE SEQUENCE [LARGE SCALE GENOMIC DNA]</scope>
    <source>
        <strain evidence="3">EB411</strain>
    </source>
</reference>
<dbReference type="Proteomes" id="UP000196778">
    <property type="component" value="Unassembled WGS sequence"/>
</dbReference>
<feature type="compositionally biased region" description="Low complexity" evidence="1">
    <location>
        <begin position="150"/>
        <end position="166"/>
    </location>
</feature>
<protein>
    <submittedName>
        <fullName evidence="2">Uncharacterized protein</fullName>
    </submittedName>
</protein>
<organism evidence="2 3">
    <name type="scientific">Mycetocola reblochoni REB411</name>
    <dbReference type="NCBI Taxonomy" id="1255698"/>
    <lineage>
        <taxon>Bacteria</taxon>
        <taxon>Bacillati</taxon>
        <taxon>Actinomycetota</taxon>
        <taxon>Actinomycetes</taxon>
        <taxon>Micrococcales</taxon>
        <taxon>Microbacteriaceae</taxon>
        <taxon>Mycetocola</taxon>
    </lineage>
</organism>
<gene>
    <name evidence="2" type="ORF">FM119_10165</name>
</gene>